<dbReference type="Gene3D" id="2.60.120.10">
    <property type="entry name" value="Jelly Rolls"/>
    <property type="match status" value="1"/>
</dbReference>
<evidence type="ECO:0000256" key="1">
    <source>
        <dbReference type="SAM" id="MobiDB-lite"/>
    </source>
</evidence>
<proteinExistence type="predicted"/>
<gene>
    <name evidence="2" type="ORF">ABB27_00725</name>
</gene>
<evidence type="ECO:0000313" key="2">
    <source>
        <dbReference type="EMBL" id="KRG72446.1"/>
    </source>
</evidence>
<comment type="caution">
    <text evidence="2">The sequence shown here is derived from an EMBL/GenBank/DDBJ whole genome shotgun (WGS) entry which is preliminary data.</text>
</comment>
<dbReference type="RefSeq" id="WP_057626284.1">
    <property type="nucleotide sequence ID" value="NZ_LDJJ01000004.1"/>
</dbReference>
<dbReference type="NCBIfam" id="TIGR02451">
    <property type="entry name" value="anti_sig_ChrR"/>
    <property type="match status" value="1"/>
</dbReference>
<dbReference type="Proteomes" id="UP000051863">
    <property type="component" value="Unassembled WGS sequence"/>
</dbReference>
<dbReference type="PATRIC" id="fig|405446.3.peg.1952"/>
<reference evidence="2 3" key="1">
    <citation type="submission" date="2015-05" db="EMBL/GenBank/DDBJ databases">
        <title>Genome sequencing and analysis of members of genus Stenotrophomonas.</title>
        <authorList>
            <person name="Patil P.P."/>
            <person name="Midha S."/>
            <person name="Patil P.B."/>
        </authorList>
    </citation>
    <scope>NUCLEOTIDE SEQUENCE [LARGE SCALE GENOMIC DNA]</scope>
    <source>
        <strain evidence="2 3">DSM 18941</strain>
    </source>
</reference>
<keyword evidence="3" id="KW-1185">Reference proteome</keyword>
<feature type="region of interest" description="Disordered" evidence="1">
    <location>
        <begin position="81"/>
        <end position="105"/>
    </location>
</feature>
<protein>
    <submittedName>
        <fullName evidence="2">Transcriptional regulator</fullName>
    </submittedName>
</protein>
<dbReference type="OrthoDB" id="2988517at2"/>
<dbReference type="EMBL" id="LDJJ01000004">
    <property type="protein sequence ID" value="KRG72446.1"/>
    <property type="molecule type" value="Genomic_DNA"/>
</dbReference>
<evidence type="ECO:0000313" key="3">
    <source>
        <dbReference type="Proteomes" id="UP000051863"/>
    </source>
</evidence>
<sequence>MNPHHHLHESTLISYAAGALPSPLNIVAGVHLEQCPHCRAQLRQAEAIGSVLMEQTQPAPAAAEQRRAQLREAMLAQLAGEGIPSAESMDRQPSRERPEADPDHLPVALHPYFGSSLRNLRWRWIGPGMHCIRAEQMPSLIMLKIAPGKCLPMHSHGRSELTQILRGSYNDALGLFAPGDMADLDEDVEHQPVTAPGVPCICVSALDAPLVFSGWLARKLQRFVKL</sequence>
<feature type="compositionally biased region" description="Basic and acidic residues" evidence="1">
    <location>
        <begin position="88"/>
        <end position="104"/>
    </location>
</feature>
<dbReference type="SUPFAM" id="SSF51182">
    <property type="entry name" value="RmlC-like cupins"/>
    <property type="match status" value="1"/>
</dbReference>
<organism evidence="2 3">
    <name type="scientific">Stenotrophomonas terrae</name>
    <dbReference type="NCBI Taxonomy" id="405446"/>
    <lineage>
        <taxon>Bacteria</taxon>
        <taxon>Pseudomonadati</taxon>
        <taxon>Pseudomonadota</taxon>
        <taxon>Gammaproteobacteria</taxon>
        <taxon>Lysobacterales</taxon>
        <taxon>Lysobacteraceae</taxon>
        <taxon>Stenotrophomonas</taxon>
    </lineage>
</organism>
<name>A0A0R0D1W8_9GAMM</name>
<accession>A0A0R0D1W8</accession>
<dbReference type="InterPro" id="IPR014710">
    <property type="entry name" value="RmlC-like_jellyroll"/>
</dbReference>
<dbReference type="Gene3D" id="1.10.10.1320">
    <property type="entry name" value="Anti-sigma factor, zinc-finger domain"/>
    <property type="match status" value="1"/>
</dbReference>
<dbReference type="InterPro" id="IPR041916">
    <property type="entry name" value="Anti_sigma_zinc_sf"/>
</dbReference>
<dbReference type="InterPro" id="IPR012807">
    <property type="entry name" value="Anti-sigma_ChrR"/>
</dbReference>
<dbReference type="AlphaFoldDB" id="A0A0R0D1W8"/>
<dbReference type="CDD" id="cd20301">
    <property type="entry name" value="cupin_ChrR"/>
    <property type="match status" value="1"/>
</dbReference>
<dbReference type="InterPro" id="IPR011051">
    <property type="entry name" value="RmlC_Cupin_sf"/>
</dbReference>